<sequence length="137" mass="14823">MLTTDDRYEITETLALHAHISDENQLDRLEELFTPDAVYDMTASGMGAFTGMDEIRAAAAGMAHSGHAPLAHFVTNIVITGTDDTEAAALSKGLMIMADGSPHAVTYADTLRRHDGRWRISRRVITPARASRPANAS</sequence>
<accession>A0A917EUV0</accession>
<feature type="domain" description="SnoaL-like" evidence="1">
    <location>
        <begin position="4"/>
        <end position="123"/>
    </location>
</feature>
<dbReference type="Gene3D" id="3.10.450.50">
    <property type="match status" value="1"/>
</dbReference>
<proteinExistence type="predicted"/>
<gene>
    <name evidence="2" type="ORF">GCM10011399_11350</name>
</gene>
<evidence type="ECO:0000259" key="1">
    <source>
        <dbReference type="Pfam" id="PF13577"/>
    </source>
</evidence>
<name>A0A917EUV0_9MICO</name>
<protein>
    <recommendedName>
        <fullName evidence="1">SnoaL-like domain-containing protein</fullName>
    </recommendedName>
</protein>
<dbReference type="Proteomes" id="UP000598775">
    <property type="component" value="Unassembled WGS sequence"/>
</dbReference>
<dbReference type="EMBL" id="BMGP01000002">
    <property type="protein sequence ID" value="GGF19467.1"/>
    <property type="molecule type" value="Genomic_DNA"/>
</dbReference>
<comment type="caution">
    <text evidence="2">The sequence shown here is derived from an EMBL/GenBank/DDBJ whole genome shotgun (WGS) entry which is preliminary data.</text>
</comment>
<dbReference type="SUPFAM" id="SSF54427">
    <property type="entry name" value="NTF2-like"/>
    <property type="match status" value="1"/>
</dbReference>
<dbReference type="CDD" id="cd00531">
    <property type="entry name" value="NTF2_like"/>
    <property type="match status" value="1"/>
</dbReference>
<dbReference type="InterPro" id="IPR037401">
    <property type="entry name" value="SnoaL-like"/>
</dbReference>
<keyword evidence="3" id="KW-1185">Reference proteome</keyword>
<dbReference type="InterPro" id="IPR032710">
    <property type="entry name" value="NTF2-like_dom_sf"/>
</dbReference>
<dbReference type="AlphaFoldDB" id="A0A917EUV0"/>
<evidence type="ECO:0000313" key="2">
    <source>
        <dbReference type="EMBL" id="GGF19467.1"/>
    </source>
</evidence>
<dbReference type="RefSeq" id="WP_188675115.1">
    <property type="nucleotide sequence ID" value="NZ_BMGP01000002.1"/>
</dbReference>
<reference evidence="2 3" key="1">
    <citation type="journal article" date="2014" name="Int. J. Syst. Evol. Microbiol.">
        <title>Complete genome sequence of Corynebacterium casei LMG S-19264T (=DSM 44701T), isolated from a smear-ripened cheese.</title>
        <authorList>
            <consortium name="US DOE Joint Genome Institute (JGI-PGF)"/>
            <person name="Walter F."/>
            <person name="Albersmeier A."/>
            <person name="Kalinowski J."/>
            <person name="Ruckert C."/>
        </authorList>
    </citation>
    <scope>NUCLEOTIDE SEQUENCE [LARGE SCALE GENOMIC DNA]</scope>
    <source>
        <strain evidence="2 3">CGMCC 1.12976</strain>
    </source>
</reference>
<organism evidence="2 3">
    <name type="scientific">Subtercola lobariae</name>
    <dbReference type="NCBI Taxonomy" id="1588641"/>
    <lineage>
        <taxon>Bacteria</taxon>
        <taxon>Bacillati</taxon>
        <taxon>Actinomycetota</taxon>
        <taxon>Actinomycetes</taxon>
        <taxon>Micrococcales</taxon>
        <taxon>Microbacteriaceae</taxon>
        <taxon>Subtercola</taxon>
    </lineage>
</organism>
<evidence type="ECO:0000313" key="3">
    <source>
        <dbReference type="Proteomes" id="UP000598775"/>
    </source>
</evidence>
<dbReference type="Pfam" id="PF13577">
    <property type="entry name" value="SnoaL_4"/>
    <property type="match status" value="1"/>
</dbReference>